<gene>
    <name evidence="1" type="primary">PARPA_13202.1 scaffold 46252</name>
</gene>
<accession>A0A0B7NUG6</accession>
<organism evidence="1 2">
    <name type="scientific">Parasitella parasitica</name>
    <dbReference type="NCBI Taxonomy" id="35722"/>
    <lineage>
        <taxon>Eukaryota</taxon>
        <taxon>Fungi</taxon>
        <taxon>Fungi incertae sedis</taxon>
        <taxon>Mucoromycota</taxon>
        <taxon>Mucoromycotina</taxon>
        <taxon>Mucoromycetes</taxon>
        <taxon>Mucorales</taxon>
        <taxon>Mucorineae</taxon>
        <taxon>Mucoraceae</taxon>
        <taxon>Parasitella</taxon>
    </lineage>
</organism>
<dbReference type="AlphaFoldDB" id="A0A0B7NUG6"/>
<dbReference type="Proteomes" id="UP000054107">
    <property type="component" value="Unassembled WGS sequence"/>
</dbReference>
<reference evidence="1 2" key="1">
    <citation type="submission" date="2014-09" db="EMBL/GenBank/DDBJ databases">
        <authorList>
            <person name="Ellenberger Sabrina"/>
        </authorList>
    </citation>
    <scope>NUCLEOTIDE SEQUENCE [LARGE SCALE GENOMIC DNA]</scope>
    <source>
        <strain evidence="1 2">CBS 412.66</strain>
    </source>
</reference>
<name>A0A0B7NUG6_9FUNG</name>
<proteinExistence type="predicted"/>
<dbReference type="OrthoDB" id="2378114at2759"/>
<sequence>MLKILKKLSEDAPSEDARQSWALVIAKDDELVKNGLSKRFYQKPDDRIWFDSIQICRVDSLDQLKAELCSLHVSVQEQKNDILDIIEYEKHGQPPSIVLVNGLFAYLKMDPALDNELQYSATR</sequence>
<evidence type="ECO:0000313" key="2">
    <source>
        <dbReference type="Proteomes" id="UP000054107"/>
    </source>
</evidence>
<keyword evidence="2" id="KW-1185">Reference proteome</keyword>
<dbReference type="EMBL" id="LN733964">
    <property type="protein sequence ID" value="CEP18893.1"/>
    <property type="molecule type" value="Genomic_DNA"/>
</dbReference>
<evidence type="ECO:0000313" key="1">
    <source>
        <dbReference type="EMBL" id="CEP18893.1"/>
    </source>
</evidence>
<protein>
    <submittedName>
        <fullName evidence="1">Uncharacterized protein</fullName>
    </submittedName>
</protein>